<proteinExistence type="predicted"/>
<reference evidence="1" key="1">
    <citation type="journal article" date="2023" name="IScience">
        <title>Live-bearing cockroach genome reveals convergent evolutionary mechanisms linked to viviparity in insects and beyond.</title>
        <authorList>
            <person name="Fouks B."/>
            <person name="Harrison M.C."/>
            <person name="Mikhailova A.A."/>
            <person name="Marchal E."/>
            <person name="English S."/>
            <person name="Carruthers M."/>
            <person name="Jennings E.C."/>
            <person name="Chiamaka E.L."/>
            <person name="Frigard R.A."/>
            <person name="Pippel M."/>
            <person name="Attardo G.M."/>
            <person name="Benoit J.B."/>
            <person name="Bornberg-Bauer E."/>
            <person name="Tobe S.S."/>
        </authorList>
    </citation>
    <scope>NUCLEOTIDE SEQUENCE</scope>
    <source>
        <strain evidence="1">Stay&amp;Tobe</strain>
    </source>
</reference>
<dbReference type="EMBL" id="JASPKZ010010242">
    <property type="protein sequence ID" value="KAJ9575032.1"/>
    <property type="molecule type" value="Genomic_DNA"/>
</dbReference>
<dbReference type="AlphaFoldDB" id="A0AAD7Z790"/>
<comment type="caution">
    <text evidence="1">The sequence shown here is derived from an EMBL/GenBank/DDBJ whole genome shotgun (WGS) entry which is preliminary data.</text>
</comment>
<dbReference type="Proteomes" id="UP001233999">
    <property type="component" value="Unassembled WGS sequence"/>
</dbReference>
<keyword evidence="2" id="KW-1185">Reference proteome</keyword>
<name>A0AAD7Z790_DIPPU</name>
<feature type="non-terminal residue" evidence="1">
    <location>
        <position position="65"/>
    </location>
</feature>
<evidence type="ECO:0000313" key="2">
    <source>
        <dbReference type="Proteomes" id="UP001233999"/>
    </source>
</evidence>
<gene>
    <name evidence="1" type="ORF">L9F63_007795</name>
</gene>
<protein>
    <submittedName>
        <fullName evidence="1">Uncharacterized protein</fullName>
    </submittedName>
</protein>
<sequence length="65" mass="7207">MEFLNGSLRAVVNLGRAYRNSISTSDGTSRSGSANTLDCIWTLYCRNLDKIARMQGPYGFLAKMN</sequence>
<reference evidence="1" key="2">
    <citation type="submission" date="2023-05" db="EMBL/GenBank/DDBJ databases">
        <authorList>
            <person name="Fouks B."/>
        </authorList>
    </citation>
    <scope>NUCLEOTIDE SEQUENCE</scope>
    <source>
        <strain evidence="1">Stay&amp;Tobe</strain>
        <tissue evidence="1">Testes</tissue>
    </source>
</reference>
<accession>A0AAD7Z790</accession>
<evidence type="ECO:0000313" key="1">
    <source>
        <dbReference type="EMBL" id="KAJ9575032.1"/>
    </source>
</evidence>
<organism evidence="1 2">
    <name type="scientific">Diploptera punctata</name>
    <name type="common">Pacific beetle cockroach</name>
    <dbReference type="NCBI Taxonomy" id="6984"/>
    <lineage>
        <taxon>Eukaryota</taxon>
        <taxon>Metazoa</taxon>
        <taxon>Ecdysozoa</taxon>
        <taxon>Arthropoda</taxon>
        <taxon>Hexapoda</taxon>
        <taxon>Insecta</taxon>
        <taxon>Pterygota</taxon>
        <taxon>Neoptera</taxon>
        <taxon>Polyneoptera</taxon>
        <taxon>Dictyoptera</taxon>
        <taxon>Blattodea</taxon>
        <taxon>Blaberoidea</taxon>
        <taxon>Blaberidae</taxon>
        <taxon>Diplopterinae</taxon>
        <taxon>Diploptera</taxon>
    </lineage>
</organism>